<dbReference type="InterPro" id="IPR046461">
    <property type="entry name" value="TerL_ATPase"/>
</dbReference>
<sequence length="547" mass="63957">MTSKVHYHPAIDEYMNGVLDGNILACQEQKQLMKFVQSKLNDPHAILKRDQIDTVLSNAEKHFPWPLLPWEKFLTALVHGAYYDDGSLMFDEILVMMGRGGGKTGYMAYEEWELASIENIRNYDIDIVATSEEQATTSFNELHDLLESREKYYKRFFKWTKKQITFRKTNSKIKYRTNNANTKDGGRPGAVFFDEIHAYKDEDSINVFTSGLGKKPHPRRFYMTTDGYNRDGFLDQLKEEAKMILAGERPNRRTLPFICKLDDAAEWQDKKMWQKANPSLTYFPNLQHEMESEFEKAQDREQSRIEFMTKRMNIPAMKASSPVAEWPAIKATNQETPDLRGQPCVVGIDYADTMDFCGLGLLFKIGKKYYWKHHTLINYKALQGRHYKVPLEVAFKRGLAEVINDETNQPKYIVDWVLKQAAYYDIKGVAADSFRRNYLQQEFTNNGFGDLLQARTGIKTHTELENNIDDLFAYHNLVYCDDDFMMRWYTNNTYKDRDARQNIEYSKIEPKLRKTDGFFAFLNAYQFQSILNKPTATYHRGLRTVTF</sequence>
<dbReference type="Proteomes" id="UP000051638">
    <property type="component" value="Unassembled WGS sequence"/>
</dbReference>
<evidence type="ECO:0000259" key="1">
    <source>
        <dbReference type="Pfam" id="PF03354"/>
    </source>
</evidence>
<evidence type="ECO:0000259" key="2">
    <source>
        <dbReference type="Pfam" id="PF20441"/>
    </source>
</evidence>
<dbReference type="InterPro" id="IPR027417">
    <property type="entry name" value="P-loop_NTPase"/>
</dbReference>
<feature type="domain" description="Terminase large subunit-like ATPase" evidence="1">
    <location>
        <begin position="69"/>
        <end position="242"/>
    </location>
</feature>
<reference evidence="3 4" key="1">
    <citation type="journal article" date="2015" name="Genome Announc.">
        <title>Expanding the biotechnology potential of lactobacilli through comparative genomics of 213 strains and associated genera.</title>
        <authorList>
            <person name="Sun Z."/>
            <person name="Harris H.M."/>
            <person name="McCann A."/>
            <person name="Guo C."/>
            <person name="Argimon S."/>
            <person name="Zhang W."/>
            <person name="Yang X."/>
            <person name="Jeffery I.B."/>
            <person name="Cooney J.C."/>
            <person name="Kagawa T.F."/>
            <person name="Liu W."/>
            <person name="Song Y."/>
            <person name="Salvetti E."/>
            <person name="Wrobel A."/>
            <person name="Rasinkangas P."/>
            <person name="Parkhill J."/>
            <person name="Rea M.C."/>
            <person name="O'Sullivan O."/>
            <person name="Ritari J."/>
            <person name="Douillard F.P."/>
            <person name="Paul Ross R."/>
            <person name="Yang R."/>
            <person name="Briner A.E."/>
            <person name="Felis G.E."/>
            <person name="de Vos W.M."/>
            <person name="Barrangou R."/>
            <person name="Klaenhammer T.R."/>
            <person name="Caufield P.W."/>
            <person name="Cui Y."/>
            <person name="Zhang H."/>
            <person name="O'Toole P.W."/>
        </authorList>
    </citation>
    <scope>NUCLEOTIDE SEQUENCE [LARGE SCALE GENOMIC DNA]</scope>
    <source>
        <strain evidence="3 4">DSM 20253</strain>
    </source>
</reference>
<comment type="caution">
    <text evidence="3">The sequence shown here is derived from an EMBL/GenBank/DDBJ whole genome shotgun (WGS) entry which is preliminary data.</text>
</comment>
<dbReference type="InterPro" id="IPR005021">
    <property type="entry name" value="Terminase_largesu-like"/>
</dbReference>
<dbReference type="PANTHER" id="PTHR41287:SF1">
    <property type="entry name" value="PROTEIN YMFN"/>
    <property type="match status" value="1"/>
</dbReference>
<dbReference type="InterPro" id="IPR046462">
    <property type="entry name" value="TerL_nuclease"/>
</dbReference>
<name>A0A0R2D5S5_9LACO</name>
<dbReference type="PANTHER" id="PTHR41287">
    <property type="match status" value="1"/>
</dbReference>
<organism evidence="3 4">
    <name type="scientific">Loigolactobacillus rennini DSM 20253</name>
    <dbReference type="NCBI Taxonomy" id="1423796"/>
    <lineage>
        <taxon>Bacteria</taxon>
        <taxon>Bacillati</taxon>
        <taxon>Bacillota</taxon>
        <taxon>Bacilli</taxon>
        <taxon>Lactobacillales</taxon>
        <taxon>Lactobacillaceae</taxon>
        <taxon>Loigolactobacillus</taxon>
    </lineage>
</organism>
<protein>
    <submittedName>
        <fullName evidence="3">Phage terminase, large subunit</fullName>
    </submittedName>
</protein>
<dbReference type="AlphaFoldDB" id="A0A0R2D5S5"/>
<dbReference type="Gene3D" id="3.40.50.300">
    <property type="entry name" value="P-loop containing nucleotide triphosphate hydrolases"/>
    <property type="match status" value="1"/>
</dbReference>
<dbReference type="Pfam" id="PF20441">
    <property type="entry name" value="TerL_nuclease"/>
    <property type="match status" value="1"/>
</dbReference>
<gene>
    <name evidence="3" type="ORF">FC24_GL001004</name>
</gene>
<evidence type="ECO:0000313" key="4">
    <source>
        <dbReference type="Proteomes" id="UP000051638"/>
    </source>
</evidence>
<accession>A0A0R2D5S5</accession>
<evidence type="ECO:0000313" key="3">
    <source>
        <dbReference type="EMBL" id="KRM98770.1"/>
    </source>
</evidence>
<dbReference type="EMBL" id="AYYI01000026">
    <property type="protein sequence ID" value="KRM98770.1"/>
    <property type="molecule type" value="Genomic_DNA"/>
</dbReference>
<dbReference type="Pfam" id="PF03354">
    <property type="entry name" value="TerL_ATPase"/>
    <property type="match status" value="1"/>
</dbReference>
<feature type="domain" description="Terminase large subunit-like endonuclease" evidence="2">
    <location>
        <begin position="257"/>
        <end position="509"/>
    </location>
</feature>
<dbReference type="GO" id="GO:0004519">
    <property type="term" value="F:endonuclease activity"/>
    <property type="evidence" value="ECO:0007669"/>
    <property type="project" value="InterPro"/>
</dbReference>
<dbReference type="PATRIC" id="fig|1423796.3.peg.1025"/>
<keyword evidence="4" id="KW-1185">Reference proteome</keyword>
<dbReference type="STRING" id="1423796.FC24_GL001004"/>
<proteinExistence type="predicted"/>